<dbReference type="PANTHER" id="PTHR43649:SF34">
    <property type="entry name" value="ABC TRANSPORTER PERIPLASMIC-BINDING PROTEIN YCJN-RELATED"/>
    <property type="match status" value="1"/>
</dbReference>
<feature type="chain" id="PRO_5032445509" evidence="5">
    <location>
        <begin position="29"/>
        <end position="435"/>
    </location>
</feature>
<dbReference type="EMBL" id="JAAZQD010000006">
    <property type="protein sequence ID" value="NKZ39986.1"/>
    <property type="molecule type" value="Genomic_DNA"/>
</dbReference>
<comment type="similarity">
    <text evidence="2">Belongs to the bacterial solute-binding protein 1 family.</text>
</comment>
<evidence type="ECO:0000256" key="5">
    <source>
        <dbReference type="SAM" id="SignalP"/>
    </source>
</evidence>
<dbReference type="RefSeq" id="WP_168609827.1">
    <property type="nucleotide sequence ID" value="NZ_JAAZQD010000006.1"/>
</dbReference>
<dbReference type="Proteomes" id="UP000541636">
    <property type="component" value="Unassembled WGS sequence"/>
</dbReference>
<organism evidence="6 7">
    <name type="scientific">Oleiagrimonas citrea</name>
    <dbReference type="NCBI Taxonomy" id="1665687"/>
    <lineage>
        <taxon>Bacteria</taxon>
        <taxon>Pseudomonadati</taxon>
        <taxon>Pseudomonadota</taxon>
        <taxon>Gammaproteobacteria</taxon>
        <taxon>Lysobacterales</taxon>
        <taxon>Rhodanobacteraceae</taxon>
        <taxon>Oleiagrimonas</taxon>
    </lineage>
</organism>
<reference evidence="6 7" key="1">
    <citation type="journal article" date="2017" name="Int. J. Syst. Evol. Microbiol.">
        <title>Oleiagrimonas citrea sp. nov., a marine bacterium isolated from tidal flat sediment and emended description of the genus Oleiagrimonas Fang et al. 2015 and Oleiagrimonas soli.</title>
        <authorList>
            <person name="Yang S.H."/>
            <person name="Seo H.S."/>
            <person name="Seong C.N."/>
            <person name="Kwon K.K."/>
        </authorList>
    </citation>
    <scope>NUCLEOTIDE SEQUENCE [LARGE SCALE GENOMIC DNA]</scope>
    <source>
        <strain evidence="6 7">MEBiC09124</strain>
    </source>
</reference>
<dbReference type="CDD" id="cd14747">
    <property type="entry name" value="PBP2_MalE"/>
    <property type="match status" value="1"/>
</dbReference>
<evidence type="ECO:0000313" key="7">
    <source>
        <dbReference type="Proteomes" id="UP000541636"/>
    </source>
</evidence>
<proteinExistence type="inferred from homology"/>
<dbReference type="Gene3D" id="3.40.190.10">
    <property type="entry name" value="Periplasmic binding protein-like II"/>
    <property type="match status" value="2"/>
</dbReference>
<dbReference type="GO" id="GO:0042597">
    <property type="term" value="C:periplasmic space"/>
    <property type="evidence" value="ECO:0007669"/>
    <property type="project" value="UniProtKB-SubCell"/>
</dbReference>
<evidence type="ECO:0000256" key="4">
    <source>
        <dbReference type="ARBA" id="ARBA00022729"/>
    </source>
</evidence>
<dbReference type="PANTHER" id="PTHR43649">
    <property type="entry name" value="ARABINOSE-BINDING PROTEIN-RELATED"/>
    <property type="match status" value="1"/>
</dbReference>
<dbReference type="AlphaFoldDB" id="A0A846ZPQ1"/>
<keyword evidence="3" id="KW-0813">Transport</keyword>
<gene>
    <name evidence="6" type="ORF">HF690_13595</name>
</gene>
<name>A0A846ZPQ1_9GAMM</name>
<keyword evidence="7" id="KW-1185">Reference proteome</keyword>
<evidence type="ECO:0000256" key="1">
    <source>
        <dbReference type="ARBA" id="ARBA00004418"/>
    </source>
</evidence>
<dbReference type="Pfam" id="PF01547">
    <property type="entry name" value="SBP_bac_1"/>
    <property type="match status" value="1"/>
</dbReference>
<evidence type="ECO:0000256" key="3">
    <source>
        <dbReference type="ARBA" id="ARBA00022448"/>
    </source>
</evidence>
<accession>A0A846ZPQ1</accession>
<evidence type="ECO:0000313" key="6">
    <source>
        <dbReference type="EMBL" id="NKZ39986.1"/>
    </source>
</evidence>
<comment type="caution">
    <text evidence="6">The sequence shown here is derived from an EMBL/GenBank/DDBJ whole genome shotgun (WGS) entry which is preliminary data.</text>
</comment>
<keyword evidence="4 5" id="KW-0732">Signal</keyword>
<evidence type="ECO:0000256" key="2">
    <source>
        <dbReference type="ARBA" id="ARBA00008520"/>
    </source>
</evidence>
<dbReference type="InterPro" id="IPR006059">
    <property type="entry name" value="SBP"/>
</dbReference>
<comment type="subcellular location">
    <subcellularLocation>
        <location evidence="1">Periplasm</location>
    </subcellularLocation>
</comment>
<dbReference type="SUPFAM" id="SSF53850">
    <property type="entry name" value="Periplasmic binding protein-like II"/>
    <property type="match status" value="1"/>
</dbReference>
<feature type="signal peptide" evidence="5">
    <location>
        <begin position="1"/>
        <end position="28"/>
    </location>
</feature>
<protein>
    <submittedName>
        <fullName evidence="6">Sugar ABC transporter substrate-binding protein</fullName>
    </submittedName>
</protein>
<dbReference type="InterPro" id="IPR050490">
    <property type="entry name" value="Bact_solute-bd_prot1"/>
</dbReference>
<sequence length="435" mass="49247">MKARRARGWHRTALLAVALLLCACRHDAPPSTQTVTFWAMGREGESVRKLMPAFERAHPDIHVRVEILPWKAAHQKLLTAFAGDVTPDLCQLGNTWVPELAALGALQPLGARVRGSKRIDPGDYFPGIWDTNRIDGTLYGVPWYVDTRLLFYRKDLLARAGFDHPPRSWSEWARQMAAVKAMVGPKRYAVLLPLNEFEQLESLGLQQPQSMLRDGGRYGNFQSPGFKRALRFYDEIFRKDWAPKVTNAEVSNPWAEFGRGYFTFYVSGPWNIEEFKNRLPASQQDDWATAPLPGPDGPGASLAGGASLVIFRASKHKQAAWTLIEYLSRPDVQRKFYQLVGDMPPRRSAWDYSALADDPHARAFRVQLERARPVPKVPEWERIAAQLALVEERMAHGRLSVDQAARTLDERADAILAKRRWVLAHGRSPQREPSP</sequence>
<dbReference type="PROSITE" id="PS51257">
    <property type="entry name" value="PROKAR_LIPOPROTEIN"/>
    <property type="match status" value="1"/>
</dbReference>